<evidence type="ECO:0000313" key="5">
    <source>
        <dbReference type="Proteomes" id="UP000585507"/>
    </source>
</evidence>
<dbReference type="FunFam" id="3.40.50.720:FF:000336">
    <property type="entry name" value="Aldehyde reductase"/>
    <property type="match status" value="1"/>
</dbReference>
<gene>
    <name evidence="4" type="ORF">GGD55_004787</name>
</gene>
<evidence type="ECO:0000259" key="3">
    <source>
        <dbReference type="Pfam" id="PF01370"/>
    </source>
</evidence>
<dbReference type="AlphaFoldDB" id="A0A7W8UEV9"/>
<dbReference type="GO" id="GO:0045552">
    <property type="term" value="F:dihydroflavanol 4-reductase activity"/>
    <property type="evidence" value="ECO:0007669"/>
    <property type="project" value="UniProtKB-EC"/>
</dbReference>
<dbReference type="InterPro" id="IPR001509">
    <property type="entry name" value="Epimerase_deHydtase"/>
</dbReference>
<dbReference type="RefSeq" id="WP_018325119.1">
    <property type="nucleotide sequence ID" value="NZ_JACHBK010000012.1"/>
</dbReference>
<dbReference type="Pfam" id="PF01370">
    <property type="entry name" value="Epimerase"/>
    <property type="match status" value="1"/>
</dbReference>
<evidence type="ECO:0000256" key="1">
    <source>
        <dbReference type="ARBA" id="ARBA00023002"/>
    </source>
</evidence>
<keyword evidence="5" id="KW-1185">Reference proteome</keyword>
<comment type="caution">
    <text evidence="4">The sequence shown here is derived from an EMBL/GenBank/DDBJ whole genome shotgun (WGS) entry which is preliminary data.</text>
</comment>
<keyword evidence="1 4" id="KW-0560">Oxidoreductase</keyword>
<evidence type="ECO:0000256" key="2">
    <source>
        <dbReference type="ARBA" id="ARBA00023445"/>
    </source>
</evidence>
<dbReference type="InterPro" id="IPR050425">
    <property type="entry name" value="NAD(P)_dehydrat-like"/>
</dbReference>
<name>A0A7W8UEV9_9HYPH</name>
<proteinExistence type="inferred from homology"/>
<accession>A0A7W8UEV9</accession>
<evidence type="ECO:0000313" key="4">
    <source>
        <dbReference type="EMBL" id="MBB5538066.1"/>
    </source>
</evidence>
<organism evidence="4 5">
    <name type="scientific">Rhizobium giardinii</name>
    <dbReference type="NCBI Taxonomy" id="56731"/>
    <lineage>
        <taxon>Bacteria</taxon>
        <taxon>Pseudomonadati</taxon>
        <taxon>Pseudomonadota</taxon>
        <taxon>Alphaproteobacteria</taxon>
        <taxon>Hyphomicrobiales</taxon>
        <taxon>Rhizobiaceae</taxon>
        <taxon>Rhizobium/Agrobacterium group</taxon>
        <taxon>Rhizobium</taxon>
    </lineage>
</organism>
<comment type="similarity">
    <text evidence="2">Belongs to the NAD(P)-dependent epimerase/dehydratase family. Dihydroflavonol-4-reductase subfamily.</text>
</comment>
<dbReference type="InterPro" id="IPR036291">
    <property type="entry name" value="NAD(P)-bd_dom_sf"/>
</dbReference>
<reference evidence="4 5" key="1">
    <citation type="submission" date="2020-08" db="EMBL/GenBank/DDBJ databases">
        <title>Genomic Encyclopedia of Type Strains, Phase IV (KMG-V): Genome sequencing to study the core and pangenomes of soil and plant-associated prokaryotes.</title>
        <authorList>
            <person name="Whitman W."/>
        </authorList>
    </citation>
    <scope>NUCLEOTIDE SEQUENCE [LARGE SCALE GENOMIC DNA]</scope>
    <source>
        <strain evidence="4 5">SEMIA 4084</strain>
    </source>
</reference>
<feature type="domain" description="NAD-dependent epimerase/dehydratase" evidence="3">
    <location>
        <begin position="8"/>
        <end position="245"/>
    </location>
</feature>
<dbReference type="PANTHER" id="PTHR10366:SF564">
    <property type="entry name" value="STEROL-4-ALPHA-CARBOXYLATE 3-DEHYDROGENASE, DECARBOXYLATING"/>
    <property type="match status" value="1"/>
</dbReference>
<protein>
    <submittedName>
        <fullName evidence="4">Dihydroflavonol-4-reductase</fullName>
        <ecNumber evidence="4">1.1.1.219</ecNumber>
    </submittedName>
</protein>
<dbReference type="Proteomes" id="UP000585507">
    <property type="component" value="Unassembled WGS sequence"/>
</dbReference>
<dbReference type="EC" id="1.1.1.219" evidence="4"/>
<sequence length="339" mass="36277">MQTKNGPVVVTGIGGFLGTHVAARLLRAGYDVRGTLRSLKRANSIETAIRSADGATAGELSFVEADLLSDNGWKTAFSGAIGVIHTASPFPSTVPRDENELIRPAREGTLRVLRNVKKAGIRRVVLTSSIAAINYGSGRAPFTESDWTDVEGPLAAPYYKSKTLAERAAWDFAGENDLELVVINPGMILGPILGKDSATSVGVVKNLLKGRYPAVPDFSMSVVDVRDVAEAHVLALTVPEAAGERFIAGGEALSLKDIAGVLKRDFPAYARKLPKFVLPNWLARLAARFDPGLKLIIDELGRDARVSNEKARRVLGWKPRSEEDAIRASAESLIAAGLV</sequence>
<dbReference type="SUPFAM" id="SSF51735">
    <property type="entry name" value="NAD(P)-binding Rossmann-fold domains"/>
    <property type="match status" value="1"/>
</dbReference>
<dbReference type="Gene3D" id="3.40.50.720">
    <property type="entry name" value="NAD(P)-binding Rossmann-like Domain"/>
    <property type="match status" value="1"/>
</dbReference>
<dbReference type="CDD" id="cd05227">
    <property type="entry name" value="AR_SDR_e"/>
    <property type="match status" value="1"/>
</dbReference>
<dbReference type="PANTHER" id="PTHR10366">
    <property type="entry name" value="NAD DEPENDENT EPIMERASE/DEHYDRATASE"/>
    <property type="match status" value="1"/>
</dbReference>
<dbReference type="EMBL" id="JACHBK010000012">
    <property type="protein sequence ID" value="MBB5538066.1"/>
    <property type="molecule type" value="Genomic_DNA"/>
</dbReference>